<reference evidence="1" key="1">
    <citation type="journal article" date="2020" name="Nature">
        <title>Giant virus diversity and host interactions through global metagenomics.</title>
        <authorList>
            <person name="Schulz F."/>
            <person name="Roux S."/>
            <person name="Paez-Espino D."/>
            <person name="Jungbluth S."/>
            <person name="Walsh D.A."/>
            <person name="Denef V.J."/>
            <person name="McMahon K.D."/>
            <person name="Konstantinidis K.T."/>
            <person name="Eloe-Fadrosh E.A."/>
            <person name="Kyrpides N.C."/>
            <person name="Woyke T."/>
        </authorList>
    </citation>
    <scope>NUCLEOTIDE SEQUENCE</scope>
    <source>
        <strain evidence="1">GVMAG-M-3300027708-5</strain>
    </source>
</reference>
<accession>A0A6C0JKA2</accession>
<dbReference type="EMBL" id="MN740409">
    <property type="protein sequence ID" value="QHU05186.1"/>
    <property type="molecule type" value="Genomic_DNA"/>
</dbReference>
<name>A0A6C0JKA2_9ZZZZ</name>
<dbReference type="AlphaFoldDB" id="A0A6C0JKA2"/>
<organism evidence="1">
    <name type="scientific">viral metagenome</name>
    <dbReference type="NCBI Taxonomy" id="1070528"/>
    <lineage>
        <taxon>unclassified sequences</taxon>
        <taxon>metagenomes</taxon>
        <taxon>organismal metagenomes</taxon>
    </lineage>
</organism>
<evidence type="ECO:0000313" key="1">
    <source>
        <dbReference type="EMBL" id="QHU05186.1"/>
    </source>
</evidence>
<proteinExistence type="predicted"/>
<sequence length="105" mass="12575">MSHKSLPIDIVINILRFVGRVRISNGEIITLIDKNKYKDVIYFLRNKPLPNFRAFTYGLREKSYSVDLSHEIYLQYKYKFNLNNEIEGMVISLWKKFQFLNKVIL</sequence>
<protein>
    <submittedName>
        <fullName evidence="1">Uncharacterized protein</fullName>
    </submittedName>
</protein>